<keyword evidence="1" id="KW-0472">Membrane</keyword>
<name>A0A9P4NNU7_9PEZI</name>
<dbReference type="EMBL" id="MU007053">
    <property type="protein sequence ID" value="KAF2428773.1"/>
    <property type="molecule type" value="Genomic_DNA"/>
</dbReference>
<gene>
    <name evidence="2" type="ORF">EJ08DRAFT_319390</name>
</gene>
<dbReference type="AlphaFoldDB" id="A0A9P4NNU7"/>
<evidence type="ECO:0000256" key="1">
    <source>
        <dbReference type="SAM" id="Phobius"/>
    </source>
</evidence>
<keyword evidence="1" id="KW-0812">Transmembrane</keyword>
<reference evidence="2" key="1">
    <citation type="journal article" date="2020" name="Stud. Mycol.">
        <title>101 Dothideomycetes genomes: a test case for predicting lifestyles and emergence of pathogens.</title>
        <authorList>
            <person name="Haridas S."/>
            <person name="Albert R."/>
            <person name="Binder M."/>
            <person name="Bloem J."/>
            <person name="Labutti K."/>
            <person name="Salamov A."/>
            <person name="Andreopoulos B."/>
            <person name="Baker S."/>
            <person name="Barry K."/>
            <person name="Bills G."/>
            <person name="Bluhm B."/>
            <person name="Cannon C."/>
            <person name="Castanera R."/>
            <person name="Culley D."/>
            <person name="Daum C."/>
            <person name="Ezra D."/>
            <person name="Gonzalez J."/>
            <person name="Henrissat B."/>
            <person name="Kuo A."/>
            <person name="Liang C."/>
            <person name="Lipzen A."/>
            <person name="Lutzoni F."/>
            <person name="Magnuson J."/>
            <person name="Mondo S."/>
            <person name="Nolan M."/>
            <person name="Ohm R."/>
            <person name="Pangilinan J."/>
            <person name="Park H.-J."/>
            <person name="Ramirez L."/>
            <person name="Alfaro M."/>
            <person name="Sun H."/>
            <person name="Tritt A."/>
            <person name="Yoshinaga Y."/>
            <person name="Zwiers L.-H."/>
            <person name="Turgeon B."/>
            <person name="Goodwin S."/>
            <person name="Spatafora J."/>
            <person name="Crous P."/>
            <person name="Grigoriev I."/>
        </authorList>
    </citation>
    <scope>NUCLEOTIDE SEQUENCE</scope>
    <source>
        <strain evidence="2">CBS 130266</strain>
    </source>
</reference>
<evidence type="ECO:0000313" key="3">
    <source>
        <dbReference type="Proteomes" id="UP000800235"/>
    </source>
</evidence>
<accession>A0A9P4NNU7</accession>
<keyword evidence="3" id="KW-1185">Reference proteome</keyword>
<protein>
    <submittedName>
        <fullName evidence="2">Uncharacterized protein</fullName>
    </submittedName>
</protein>
<proteinExistence type="predicted"/>
<organism evidence="2 3">
    <name type="scientific">Tothia fuscella</name>
    <dbReference type="NCBI Taxonomy" id="1048955"/>
    <lineage>
        <taxon>Eukaryota</taxon>
        <taxon>Fungi</taxon>
        <taxon>Dikarya</taxon>
        <taxon>Ascomycota</taxon>
        <taxon>Pezizomycotina</taxon>
        <taxon>Dothideomycetes</taxon>
        <taxon>Pleosporomycetidae</taxon>
        <taxon>Venturiales</taxon>
        <taxon>Cylindrosympodiaceae</taxon>
        <taxon>Tothia</taxon>
    </lineage>
</organism>
<sequence>MELGLSSGCTIHKRLSPSAWPCLQPTPAYPNACCPLLPLSIVPGGLSKFTNPLEPHGQIPFTGSCCCKMAQAIKALSNGLDAHTEPCQSHWPTLIPIRPGSVFSQDLFLNFLFFDRVRLVGLFSLWFLLFPAHPLHLLPLYTP</sequence>
<dbReference type="Proteomes" id="UP000800235">
    <property type="component" value="Unassembled WGS sequence"/>
</dbReference>
<feature type="transmembrane region" description="Helical" evidence="1">
    <location>
        <begin position="119"/>
        <end position="141"/>
    </location>
</feature>
<keyword evidence="1" id="KW-1133">Transmembrane helix</keyword>
<evidence type="ECO:0000313" key="2">
    <source>
        <dbReference type="EMBL" id="KAF2428773.1"/>
    </source>
</evidence>
<comment type="caution">
    <text evidence="2">The sequence shown here is derived from an EMBL/GenBank/DDBJ whole genome shotgun (WGS) entry which is preliminary data.</text>
</comment>